<dbReference type="HOGENOM" id="CLU_162025_0_0_5"/>
<keyword evidence="2" id="KW-1185">Reference proteome</keyword>
<evidence type="ECO:0000313" key="1">
    <source>
        <dbReference type="EMBL" id="AEP08892.1"/>
    </source>
</evidence>
<dbReference type="KEGG" id="mai:MICA_555"/>
<evidence type="ECO:0008006" key="3">
    <source>
        <dbReference type="Google" id="ProtNLM"/>
    </source>
</evidence>
<dbReference type="STRING" id="856793.MICA_555"/>
<sequence length="122" mass="13525">MTEFYENMAKTALKQIADKGREITVRRPGEGQVYDPSNDTFTAATPVDETVKALFTNFSKNDVDGEKIKRTDKRVLIAGASLDMAPDTDHKIIDGGVTYNVINTDVVQPGDTVLLYMVQVRK</sequence>
<accession>G2KMW0</accession>
<name>G2KMW0_MICAA</name>
<dbReference type="RefSeq" id="WP_014102115.1">
    <property type="nucleotide sequence ID" value="NC_016026.1"/>
</dbReference>
<protein>
    <recommendedName>
        <fullName evidence="3">Phage protein</fullName>
    </recommendedName>
</protein>
<reference evidence="1 2" key="1">
    <citation type="journal article" date="2011" name="BMC Genomics">
        <title>Genomic insights into an obligate epibiotic bacterial predator: Micavibrio aeruginosavorus ARL-13.</title>
        <authorList>
            <person name="Wang Z."/>
            <person name="Kadouri D."/>
            <person name="Wu M."/>
        </authorList>
    </citation>
    <scope>NUCLEOTIDE SEQUENCE [LARGE SCALE GENOMIC DNA]</scope>
    <source>
        <strain evidence="1 2">ARL-13</strain>
    </source>
</reference>
<dbReference type="EMBL" id="CP002382">
    <property type="protein sequence ID" value="AEP08892.1"/>
    <property type="molecule type" value="Genomic_DNA"/>
</dbReference>
<gene>
    <name evidence="1" type="ordered locus">MICA_555</name>
</gene>
<dbReference type="AlphaFoldDB" id="G2KMW0"/>
<proteinExistence type="predicted"/>
<organism evidence="1 2">
    <name type="scientific">Micavibrio aeruginosavorus (strain ARL-13)</name>
    <dbReference type="NCBI Taxonomy" id="856793"/>
    <lineage>
        <taxon>Bacteria</taxon>
        <taxon>Pseudomonadati</taxon>
        <taxon>Bdellovibrionota</taxon>
        <taxon>Bdellovibrionia</taxon>
        <taxon>Bdellovibrionales</taxon>
        <taxon>Pseudobdellovibrionaceae</taxon>
        <taxon>Micavibrio</taxon>
    </lineage>
</organism>
<dbReference type="Proteomes" id="UP000009286">
    <property type="component" value="Chromosome"/>
</dbReference>
<evidence type="ECO:0000313" key="2">
    <source>
        <dbReference type="Proteomes" id="UP000009286"/>
    </source>
</evidence>
<dbReference type="OrthoDB" id="7205619at2"/>